<dbReference type="Pfam" id="PF14121">
    <property type="entry name" value="Porin_10"/>
    <property type="match status" value="1"/>
</dbReference>
<evidence type="ECO:0000313" key="2">
    <source>
        <dbReference type="Proteomes" id="UP001139409"/>
    </source>
</evidence>
<dbReference type="RefSeq" id="WP_225696413.1">
    <property type="nucleotide sequence ID" value="NZ_JAIXNE010000001.1"/>
</dbReference>
<proteinExistence type="predicted"/>
<comment type="caution">
    <text evidence="1">The sequence shown here is derived from an EMBL/GenBank/DDBJ whole genome shotgun (WGS) entry which is preliminary data.</text>
</comment>
<protein>
    <submittedName>
        <fullName evidence="1">Porin</fullName>
    </submittedName>
</protein>
<sequence>MLFSASGGWSQVIDVNKQNQEEDRRGSSIIDDSTKQVFGPQDTRYTYEKYLKYNNLEIFTIDTLIRNFHRFHYVPASGFMYQDLGNIGTALNPIFPENANEIGKMTGFTAYDPYYKTPDDIKYYNTLSPFSRFKIIWGGGGRALTEANYTRNINERINFGFEYRGYFIDKQINRQGRGDRNVQGVYYHLHGSYVSQNRKYVALAYFNRNRHVASDYGGIQSTTNDPMDDIFFSDNRQVNLTDAQTSDLRTNYHLYHQYELSRLVQVYHSVDRYKQLNRFSDSPVDDAFWPIDVVDSVQDYDRTKFNVLKNEFGVKGDVGKTFYNFYYKARKLNQNYKYLDSDTLSVPTNDLEHFGGVNLRFGNDSLSYIEAYGEVETRGNYLIGGRLQNTWFHAEARSQRTAPTYMQQAYRGSHHEWSNDFESSITTSISGGVSLSNSWLQFQPSAGYSLLTNYINFRQYYNADSLLLVAPFQAAGDISVLYAELAFSITLWKRLLLSSTTRFTNVSGSSADAIQVPELFHLSQLSYNNILFDGNLEIQVGFDFLWRSDYYAMGYDPAIMQYYVQDQFEVYSYPLIDVFINAKVNRGRWFLKLNNVTELIRGKGYFATPYYPGQATVLDFGIDWIFFD</sequence>
<dbReference type="EMBL" id="JAIXNE010000001">
    <property type="protein sequence ID" value="MCA6073295.1"/>
    <property type="molecule type" value="Genomic_DNA"/>
</dbReference>
<evidence type="ECO:0000313" key="1">
    <source>
        <dbReference type="EMBL" id="MCA6073295.1"/>
    </source>
</evidence>
<dbReference type="InterPro" id="IPR025631">
    <property type="entry name" value="Porin_10"/>
</dbReference>
<organism evidence="1 2">
    <name type="scientific">Fulvivirga sedimenti</name>
    <dbReference type="NCBI Taxonomy" id="2879465"/>
    <lineage>
        <taxon>Bacteria</taxon>
        <taxon>Pseudomonadati</taxon>
        <taxon>Bacteroidota</taxon>
        <taxon>Cytophagia</taxon>
        <taxon>Cytophagales</taxon>
        <taxon>Fulvivirgaceae</taxon>
        <taxon>Fulvivirga</taxon>
    </lineage>
</organism>
<gene>
    <name evidence="1" type="ORF">LDX50_00355</name>
</gene>
<reference evidence="1" key="1">
    <citation type="submission" date="2021-09" db="EMBL/GenBank/DDBJ databases">
        <title>Fulvivirga sp. isolated from coastal sediment.</title>
        <authorList>
            <person name="Yu H."/>
        </authorList>
    </citation>
    <scope>NUCLEOTIDE SEQUENCE</scope>
    <source>
        <strain evidence="1">1062</strain>
    </source>
</reference>
<dbReference type="Proteomes" id="UP001139409">
    <property type="component" value="Unassembled WGS sequence"/>
</dbReference>
<dbReference type="AlphaFoldDB" id="A0A9X1KV13"/>
<keyword evidence="2" id="KW-1185">Reference proteome</keyword>
<name>A0A9X1KV13_9BACT</name>
<accession>A0A9X1KV13</accession>